<dbReference type="EMBL" id="CP159218">
    <property type="protein sequence ID" value="XCG64068.1"/>
    <property type="molecule type" value="Genomic_DNA"/>
</dbReference>
<accession>A0AAU8DRU2</accession>
<keyword evidence="6 7" id="KW-0472">Membrane</keyword>
<feature type="transmembrane region" description="Helical" evidence="7">
    <location>
        <begin position="380"/>
        <end position="398"/>
    </location>
</feature>
<dbReference type="PANTHER" id="PTHR23513:SF6">
    <property type="entry name" value="MAJOR FACILITATOR SUPERFAMILY ASSOCIATED DOMAIN-CONTAINING PROTEIN"/>
    <property type="match status" value="1"/>
</dbReference>
<dbReference type="InterPro" id="IPR010290">
    <property type="entry name" value="TM_effector"/>
</dbReference>
<keyword evidence="4 7" id="KW-0812">Transmembrane</keyword>
<evidence type="ECO:0000256" key="6">
    <source>
        <dbReference type="ARBA" id="ARBA00023136"/>
    </source>
</evidence>
<gene>
    <name evidence="8" type="ORF">ABLG96_01610</name>
</gene>
<keyword evidence="3" id="KW-1003">Cell membrane</keyword>
<evidence type="ECO:0000256" key="7">
    <source>
        <dbReference type="SAM" id="Phobius"/>
    </source>
</evidence>
<dbReference type="CDD" id="cd06173">
    <property type="entry name" value="MFS_MefA_like"/>
    <property type="match status" value="1"/>
</dbReference>
<feature type="transmembrane region" description="Helical" evidence="7">
    <location>
        <begin position="86"/>
        <end position="106"/>
    </location>
</feature>
<evidence type="ECO:0000256" key="3">
    <source>
        <dbReference type="ARBA" id="ARBA00022475"/>
    </source>
</evidence>
<evidence type="ECO:0000256" key="5">
    <source>
        <dbReference type="ARBA" id="ARBA00022989"/>
    </source>
</evidence>
<evidence type="ECO:0000256" key="4">
    <source>
        <dbReference type="ARBA" id="ARBA00022692"/>
    </source>
</evidence>
<keyword evidence="2" id="KW-0813">Transport</keyword>
<feature type="transmembrane region" description="Helical" evidence="7">
    <location>
        <begin position="260"/>
        <end position="279"/>
    </location>
</feature>
<name>A0AAU8DRU2_9ACTN</name>
<organism evidence="8">
    <name type="scientific">Nakamurella sp. A5-74</name>
    <dbReference type="NCBI Taxonomy" id="3158264"/>
    <lineage>
        <taxon>Bacteria</taxon>
        <taxon>Bacillati</taxon>
        <taxon>Actinomycetota</taxon>
        <taxon>Actinomycetes</taxon>
        <taxon>Nakamurellales</taxon>
        <taxon>Nakamurellaceae</taxon>
        <taxon>Nakamurella</taxon>
    </lineage>
</organism>
<dbReference type="Gene3D" id="1.20.1250.20">
    <property type="entry name" value="MFS general substrate transporter like domains"/>
    <property type="match status" value="1"/>
</dbReference>
<feature type="transmembrane region" description="Helical" evidence="7">
    <location>
        <begin position="44"/>
        <end position="66"/>
    </location>
</feature>
<comment type="subcellular location">
    <subcellularLocation>
        <location evidence="1">Cell membrane</location>
        <topology evidence="1">Multi-pass membrane protein</topology>
    </subcellularLocation>
</comment>
<dbReference type="SUPFAM" id="SSF103473">
    <property type="entry name" value="MFS general substrate transporter"/>
    <property type="match status" value="1"/>
</dbReference>
<keyword evidence="5 7" id="KW-1133">Transmembrane helix</keyword>
<proteinExistence type="predicted"/>
<sequence length="423" mass="44562">MGKGQPLGRAVRNVVVANVSSSLGDGVARVAAPLLAARLTDDPLLVSGIAAVAMLPWLFFAIPAGILLDRIDRRRAMTLANGVRTLVAGLLLTLSATNTLTIWWLYLVVFTYGAFETIYDGALRAVLPSIVARSDLPRANSRVEAGEIVVERFLSGPLTSALFAVSVVVPLGVNTVSYAVAAVLAVFLPTAAAGAHRIDPTGAPQVAWYRQFADGFRFILGNLMLRKLWLISIAVGLLFSAATATTVLYVLDRVGLSEGWYGAFLLCGALGSLLAAGLTSRLKERYRAGPVMAVAQTVSLLALVLMGVFPTIGVVAVGYLISAGGTTVWNILVMSLRQAAIPGRLLGRVHGTWRTLLWGTMPLGSLLGGALGRVDLRAPFLVAGGIATLITLAAFRFLSRLPNPEELTDLDPTDAGPPNTGRV</sequence>
<dbReference type="Pfam" id="PF05977">
    <property type="entry name" value="MFS_3"/>
    <property type="match status" value="1"/>
</dbReference>
<dbReference type="InterPro" id="IPR036259">
    <property type="entry name" value="MFS_trans_sf"/>
</dbReference>
<dbReference type="RefSeq" id="WP_353649682.1">
    <property type="nucleotide sequence ID" value="NZ_CP159218.1"/>
</dbReference>
<evidence type="ECO:0000256" key="1">
    <source>
        <dbReference type="ARBA" id="ARBA00004651"/>
    </source>
</evidence>
<feature type="transmembrane region" description="Helical" evidence="7">
    <location>
        <begin position="228"/>
        <end position="248"/>
    </location>
</feature>
<protein>
    <submittedName>
        <fullName evidence="8">MFS transporter</fullName>
    </submittedName>
</protein>
<dbReference type="GO" id="GO:0005886">
    <property type="term" value="C:plasma membrane"/>
    <property type="evidence" value="ECO:0007669"/>
    <property type="project" value="UniProtKB-SubCell"/>
</dbReference>
<feature type="transmembrane region" description="Helical" evidence="7">
    <location>
        <begin position="161"/>
        <end position="188"/>
    </location>
</feature>
<dbReference type="AlphaFoldDB" id="A0AAU8DRU2"/>
<evidence type="ECO:0000313" key="8">
    <source>
        <dbReference type="EMBL" id="XCG64068.1"/>
    </source>
</evidence>
<evidence type="ECO:0000256" key="2">
    <source>
        <dbReference type="ARBA" id="ARBA00022448"/>
    </source>
</evidence>
<dbReference type="PANTHER" id="PTHR23513">
    <property type="entry name" value="INTEGRAL MEMBRANE EFFLUX PROTEIN-RELATED"/>
    <property type="match status" value="1"/>
</dbReference>
<reference evidence="8" key="1">
    <citation type="submission" date="2024-05" db="EMBL/GenBank/DDBJ databases">
        <authorList>
            <person name="Cai S.Y."/>
            <person name="Jin L.M."/>
            <person name="Li H.R."/>
        </authorList>
    </citation>
    <scope>NUCLEOTIDE SEQUENCE</scope>
    <source>
        <strain evidence="8">A5-74</strain>
    </source>
</reference>